<sequence length="346" mass="37308">MAFLLGRPRLLGLLVFTALLSLAGTAAGQRAGTGTPKPGTTKKAPPKKKVLPAPPVKAPVVKAPITAPVQAPVRPVVAPPPAPAPFPDEPRGSFRAELSLGSNSSFFGRTQTTRYPYTAGELSYTSRYGVWGSVVSYNLFDTSSFIDETDLAVGWDGDLSKTVDASLSYSHFFFAPNSPLIKSSVNNSVDGYLGWDWGYVYSRLNAAYLFGDSNDFFLTLDNSRYFEVDKVFTPKAYLAIEPRLSATAGTQHFVETSIEQQILRGNSNGKGKGKGGGGGTTTVTTTTDTPVTRFRMLSYELRLPLTYHLGAVAVQAAWRYAIPVNLLPDDVSHARSYFTTSVALTL</sequence>
<evidence type="ECO:0000256" key="2">
    <source>
        <dbReference type="SAM" id="SignalP"/>
    </source>
</evidence>
<feature type="compositionally biased region" description="Gly residues" evidence="1">
    <location>
        <begin position="268"/>
        <end position="280"/>
    </location>
</feature>
<evidence type="ECO:0000313" key="3">
    <source>
        <dbReference type="EMBL" id="PJJ59397.1"/>
    </source>
</evidence>
<dbReference type="Proteomes" id="UP000228535">
    <property type="component" value="Unassembled WGS sequence"/>
</dbReference>
<name>A0A2M9BN67_9BACT</name>
<gene>
    <name evidence="3" type="ORF">CLV45_0814</name>
</gene>
<feature type="region of interest" description="Disordered" evidence="1">
    <location>
        <begin position="27"/>
        <end position="53"/>
    </location>
</feature>
<proteinExistence type="predicted"/>
<evidence type="ECO:0000313" key="4">
    <source>
        <dbReference type="Proteomes" id="UP000228535"/>
    </source>
</evidence>
<evidence type="ECO:0000256" key="1">
    <source>
        <dbReference type="SAM" id="MobiDB-lite"/>
    </source>
</evidence>
<dbReference type="AlphaFoldDB" id="A0A2M9BN67"/>
<feature type="region of interest" description="Disordered" evidence="1">
    <location>
        <begin position="264"/>
        <end position="285"/>
    </location>
</feature>
<comment type="caution">
    <text evidence="3">The sequence shown here is derived from an EMBL/GenBank/DDBJ whole genome shotgun (WGS) entry which is preliminary data.</text>
</comment>
<feature type="compositionally biased region" description="Low complexity" evidence="1">
    <location>
        <begin position="27"/>
        <end position="43"/>
    </location>
</feature>
<feature type="chain" id="PRO_5014909300" description="Outer membrane protein with beta-barrel domain" evidence="2">
    <location>
        <begin position="27"/>
        <end position="346"/>
    </location>
</feature>
<organism evidence="3 4">
    <name type="scientific">Hymenobacter chitinivorans DSM 11115</name>
    <dbReference type="NCBI Taxonomy" id="1121954"/>
    <lineage>
        <taxon>Bacteria</taxon>
        <taxon>Pseudomonadati</taxon>
        <taxon>Bacteroidota</taxon>
        <taxon>Cytophagia</taxon>
        <taxon>Cytophagales</taxon>
        <taxon>Hymenobacteraceae</taxon>
        <taxon>Hymenobacter</taxon>
    </lineage>
</organism>
<reference evidence="3 4" key="1">
    <citation type="submission" date="2017-11" db="EMBL/GenBank/DDBJ databases">
        <title>Genomic Encyclopedia of Archaeal and Bacterial Type Strains, Phase II (KMG-II): From Individual Species to Whole Genera.</title>
        <authorList>
            <person name="Goeker M."/>
        </authorList>
    </citation>
    <scope>NUCLEOTIDE SEQUENCE [LARGE SCALE GENOMIC DNA]</scope>
    <source>
        <strain evidence="3 4">DSM 11115</strain>
    </source>
</reference>
<keyword evidence="2" id="KW-0732">Signal</keyword>
<evidence type="ECO:0008006" key="5">
    <source>
        <dbReference type="Google" id="ProtNLM"/>
    </source>
</evidence>
<dbReference type="EMBL" id="PGFA01000001">
    <property type="protein sequence ID" value="PJJ59397.1"/>
    <property type="molecule type" value="Genomic_DNA"/>
</dbReference>
<accession>A0A2M9BN67</accession>
<feature type="signal peptide" evidence="2">
    <location>
        <begin position="1"/>
        <end position="26"/>
    </location>
</feature>
<protein>
    <recommendedName>
        <fullName evidence="5">Outer membrane protein with beta-barrel domain</fullName>
    </recommendedName>
</protein>
<keyword evidence="4" id="KW-1185">Reference proteome</keyword>